<organism evidence="1 2">
    <name type="scientific">Terrabacter ginsenosidimutans</name>
    <dbReference type="NCBI Taxonomy" id="490575"/>
    <lineage>
        <taxon>Bacteria</taxon>
        <taxon>Bacillati</taxon>
        <taxon>Actinomycetota</taxon>
        <taxon>Actinomycetes</taxon>
        <taxon>Micrococcales</taxon>
        <taxon>Intrasporangiaceae</taxon>
        <taxon>Terrabacter</taxon>
    </lineage>
</organism>
<sequence length="97" mass="10246">MGEAVQSVSRSDVADRGSLDIVASDLRGSRVRATDHRPAGGATGTWTVELGLFRHPPMVEPLSGGALGPVPRGPWATAFRMPCALDQRGRRLVRVAG</sequence>
<comment type="caution">
    <text evidence="1">The sequence shown here is derived from an EMBL/GenBank/DDBJ whole genome shotgun (WGS) entry which is preliminary data.</text>
</comment>
<evidence type="ECO:0000313" key="1">
    <source>
        <dbReference type="EMBL" id="GAA3701226.1"/>
    </source>
</evidence>
<keyword evidence="2" id="KW-1185">Reference proteome</keyword>
<proteinExistence type="predicted"/>
<evidence type="ECO:0000313" key="2">
    <source>
        <dbReference type="Proteomes" id="UP001501468"/>
    </source>
</evidence>
<dbReference type="Proteomes" id="UP001501468">
    <property type="component" value="Unassembled WGS sequence"/>
</dbReference>
<accession>A0ABP7D8U5</accession>
<name>A0ABP7D8U5_9MICO</name>
<dbReference type="EMBL" id="BAABDC010000002">
    <property type="protein sequence ID" value="GAA3701226.1"/>
    <property type="molecule type" value="Genomic_DNA"/>
</dbReference>
<reference evidence="2" key="1">
    <citation type="journal article" date="2019" name="Int. J. Syst. Evol. Microbiol.">
        <title>The Global Catalogue of Microorganisms (GCM) 10K type strain sequencing project: providing services to taxonomists for standard genome sequencing and annotation.</title>
        <authorList>
            <consortium name="The Broad Institute Genomics Platform"/>
            <consortium name="The Broad Institute Genome Sequencing Center for Infectious Disease"/>
            <person name="Wu L."/>
            <person name="Ma J."/>
        </authorList>
    </citation>
    <scope>NUCLEOTIDE SEQUENCE [LARGE SCALE GENOMIC DNA]</scope>
    <source>
        <strain evidence="2">JCM 17125</strain>
    </source>
</reference>
<protein>
    <submittedName>
        <fullName evidence="1">Uncharacterized protein</fullName>
    </submittedName>
</protein>
<gene>
    <name evidence="1" type="ORF">GCM10022399_17120</name>
</gene>